<evidence type="ECO:0000313" key="2">
    <source>
        <dbReference type="Proteomes" id="UP001203297"/>
    </source>
</evidence>
<comment type="caution">
    <text evidence="1">The sequence shown here is derived from an EMBL/GenBank/DDBJ whole genome shotgun (WGS) entry which is preliminary data.</text>
</comment>
<protein>
    <submittedName>
        <fullName evidence="1">Uncharacterized protein</fullName>
    </submittedName>
</protein>
<sequence length="51" mass="5545">MKESTVGHHVYLADLDDRGLIRHVGSHLACFHAGNWLLGESTAMASRTPVS</sequence>
<dbReference type="EMBL" id="WTXG01000027">
    <property type="protein sequence ID" value="KAI0298746.1"/>
    <property type="molecule type" value="Genomic_DNA"/>
</dbReference>
<accession>A0AAD4M2H2</accession>
<dbReference type="AlphaFoldDB" id="A0AAD4M2H2"/>
<evidence type="ECO:0000313" key="1">
    <source>
        <dbReference type="EMBL" id="KAI0298746.1"/>
    </source>
</evidence>
<name>A0AAD4M2H2_9AGAM</name>
<keyword evidence="2" id="KW-1185">Reference proteome</keyword>
<dbReference type="Proteomes" id="UP001203297">
    <property type="component" value="Unassembled WGS sequence"/>
</dbReference>
<organism evidence="1 2">
    <name type="scientific">Multifurca ochricompacta</name>
    <dbReference type="NCBI Taxonomy" id="376703"/>
    <lineage>
        <taxon>Eukaryota</taxon>
        <taxon>Fungi</taxon>
        <taxon>Dikarya</taxon>
        <taxon>Basidiomycota</taxon>
        <taxon>Agaricomycotina</taxon>
        <taxon>Agaricomycetes</taxon>
        <taxon>Russulales</taxon>
        <taxon>Russulaceae</taxon>
        <taxon>Multifurca</taxon>
    </lineage>
</organism>
<reference evidence="1" key="1">
    <citation type="journal article" date="2022" name="New Phytol.">
        <title>Evolutionary transition to the ectomycorrhizal habit in the genomes of a hyperdiverse lineage of mushroom-forming fungi.</title>
        <authorList>
            <person name="Looney B."/>
            <person name="Miyauchi S."/>
            <person name="Morin E."/>
            <person name="Drula E."/>
            <person name="Courty P.E."/>
            <person name="Kohler A."/>
            <person name="Kuo A."/>
            <person name="LaButti K."/>
            <person name="Pangilinan J."/>
            <person name="Lipzen A."/>
            <person name="Riley R."/>
            <person name="Andreopoulos W."/>
            <person name="He G."/>
            <person name="Johnson J."/>
            <person name="Nolan M."/>
            <person name="Tritt A."/>
            <person name="Barry K.W."/>
            <person name="Grigoriev I.V."/>
            <person name="Nagy L.G."/>
            <person name="Hibbett D."/>
            <person name="Henrissat B."/>
            <person name="Matheny P.B."/>
            <person name="Labbe J."/>
            <person name="Martin F.M."/>
        </authorList>
    </citation>
    <scope>NUCLEOTIDE SEQUENCE</scope>
    <source>
        <strain evidence="1">BPL690</strain>
    </source>
</reference>
<proteinExistence type="predicted"/>
<gene>
    <name evidence="1" type="ORF">B0F90DRAFT_1732159</name>
</gene>